<dbReference type="Proteomes" id="UP000294257">
    <property type="component" value="Unassembled WGS sequence"/>
</dbReference>
<dbReference type="RefSeq" id="WP_130346377.1">
    <property type="nucleotide sequence ID" value="NZ_SGWQ01000008.1"/>
</dbReference>
<evidence type="ECO:0000256" key="1">
    <source>
        <dbReference type="SAM" id="Phobius"/>
    </source>
</evidence>
<protein>
    <submittedName>
        <fullName evidence="2">Uncharacterized protein</fullName>
    </submittedName>
</protein>
<keyword evidence="1" id="KW-0812">Transmembrane</keyword>
<keyword evidence="3" id="KW-1185">Reference proteome</keyword>
<comment type="caution">
    <text evidence="2">The sequence shown here is derived from an EMBL/GenBank/DDBJ whole genome shotgun (WGS) entry which is preliminary data.</text>
</comment>
<sequence length="410" mass="43033">MENPKGRKRIRLFIAIGGLVVVLVAGLITVLVVTGESDHRDKFYAAVADLAGQPMVHYKASLAGAELDVEATADGAALGGITLAGQRAKLMSVGGKSYLRVPDFMLETVAPKQSPADLRGKWITGTEGPLGAALGDVMSPGKLADRIRAALDRTSEFPDSEEPVNGAAALKVTTPDGDLFITKDAPHRVLRFGGAVSTGSPAVPPLPSMPKLPSMPSMPSMPSLPPIPEMPGVRDSPTASIRIDVSYVTRSQAEETIRVLITEAGGLREAIDVSLWFEVDAAGMIDPIDCGASKCPVRVQVSTFAPPGKVAGGTVGADLRLEMSINGSDAGTCRASARLPAPGSAPMTCEHKGDKWSAVYYLSEIAKSAKVPQVIRADGEVTARAVWDADAVIRDVVDGLRDFCRRRGVC</sequence>
<dbReference type="AlphaFoldDB" id="A0A4Q7KLT2"/>
<reference evidence="2 3" key="1">
    <citation type="submission" date="2019-02" db="EMBL/GenBank/DDBJ databases">
        <title>Genomic Encyclopedia of Type Strains, Phase IV (KMG-IV): sequencing the most valuable type-strain genomes for metagenomic binning, comparative biology and taxonomic classification.</title>
        <authorList>
            <person name="Goeker M."/>
        </authorList>
    </citation>
    <scope>NUCLEOTIDE SEQUENCE [LARGE SCALE GENOMIC DNA]</scope>
    <source>
        <strain evidence="2 3">DSM 101727</strain>
    </source>
</reference>
<keyword evidence="1" id="KW-0472">Membrane</keyword>
<evidence type="ECO:0000313" key="3">
    <source>
        <dbReference type="Proteomes" id="UP000294257"/>
    </source>
</evidence>
<keyword evidence="1" id="KW-1133">Transmembrane helix</keyword>
<organism evidence="2 3">
    <name type="scientific">Herbihabitans rhizosphaerae</name>
    <dbReference type="NCBI Taxonomy" id="1872711"/>
    <lineage>
        <taxon>Bacteria</taxon>
        <taxon>Bacillati</taxon>
        <taxon>Actinomycetota</taxon>
        <taxon>Actinomycetes</taxon>
        <taxon>Pseudonocardiales</taxon>
        <taxon>Pseudonocardiaceae</taxon>
        <taxon>Herbihabitans</taxon>
    </lineage>
</organism>
<proteinExistence type="predicted"/>
<gene>
    <name evidence="2" type="ORF">EV193_108266</name>
</gene>
<name>A0A4Q7KLT2_9PSEU</name>
<feature type="transmembrane region" description="Helical" evidence="1">
    <location>
        <begin position="12"/>
        <end position="33"/>
    </location>
</feature>
<dbReference type="OrthoDB" id="3601615at2"/>
<dbReference type="EMBL" id="SGWQ01000008">
    <property type="protein sequence ID" value="RZS34916.1"/>
    <property type="molecule type" value="Genomic_DNA"/>
</dbReference>
<evidence type="ECO:0000313" key="2">
    <source>
        <dbReference type="EMBL" id="RZS34916.1"/>
    </source>
</evidence>
<accession>A0A4Q7KLT2</accession>